<name>A0A133USZ8_9EURY</name>
<dbReference type="Gene3D" id="1.10.443.10">
    <property type="entry name" value="Intergrase catalytic core"/>
    <property type="match status" value="1"/>
</dbReference>
<reference evidence="2 3" key="1">
    <citation type="journal article" date="2016" name="Sci. Rep.">
        <title>Metabolic traits of an uncultured archaeal lineage -MSBL1- from brine pools of the Red Sea.</title>
        <authorList>
            <person name="Mwirichia R."/>
            <person name="Alam I."/>
            <person name="Rashid M."/>
            <person name="Vinu M."/>
            <person name="Ba-Alawi W."/>
            <person name="Anthony Kamau A."/>
            <person name="Kamanda Ngugi D."/>
            <person name="Goker M."/>
            <person name="Klenk H.P."/>
            <person name="Bajic V."/>
            <person name="Stingl U."/>
        </authorList>
    </citation>
    <scope>NUCLEOTIDE SEQUENCE [LARGE SCALE GENOMIC DNA]</scope>
    <source>
        <strain evidence="2">SCGC-AAA259I14</strain>
    </source>
</reference>
<gene>
    <name evidence="2" type="ORF">AKJ38_01480</name>
</gene>
<sequence>MPPKILRKWFVSEMKKLGVNSGFIDAFCGRVPRSIQDSHYTDLSPERLKEVYQKANLNVLE</sequence>
<dbReference type="GO" id="GO:0006310">
    <property type="term" value="P:DNA recombination"/>
    <property type="evidence" value="ECO:0007669"/>
    <property type="project" value="InterPro"/>
</dbReference>
<protein>
    <recommendedName>
        <fullName evidence="1">Integrase SSV1 C-terminal domain-containing protein</fullName>
    </recommendedName>
</protein>
<evidence type="ECO:0000259" key="1">
    <source>
        <dbReference type="Pfam" id="PF16795"/>
    </source>
</evidence>
<feature type="domain" description="Integrase SSV1 C-terminal" evidence="1">
    <location>
        <begin position="4"/>
        <end position="54"/>
    </location>
</feature>
<dbReference type="Proteomes" id="UP000070414">
    <property type="component" value="Unassembled WGS sequence"/>
</dbReference>
<dbReference type="Pfam" id="PF16795">
    <property type="entry name" value="Phage_integr_3"/>
    <property type="match status" value="1"/>
</dbReference>
<keyword evidence="3" id="KW-1185">Reference proteome</keyword>
<dbReference type="GO" id="GO:0015074">
    <property type="term" value="P:DNA integration"/>
    <property type="evidence" value="ECO:0007669"/>
    <property type="project" value="InterPro"/>
</dbReference>
<evidence type="ECO:0000313" key="3">
    <source>
        <dbReference type="Proteomes" id="UP000070414"/>
    </source>
</evidence>
<accession>A0A133USZ8</accession>
<dbReference type="EMBL" id="LHXS01000017">
    <property type="protein sequence ID" value="KXA97323.1"/>
    <property type="molecule type" value="Genomic_DNA"/>
</dbReference>
<dbReference type="InterPro" id="IPR013762">
    <property type="entry name" value="Integrase-like_cat_sf"/>
</dbReference>
<dbReference type="GO" id="GO:0003677">
    <property type="term" value="F:DNA binding"/>
    <property type="evidence" value="ECO:0007669"/>
    <property type="project" value="InterPro"/>
</dbReference>
<proteinExistence type="predicted"/>
<dbReference type="AlphaFoldDB" id="A0A133USZ8"/>
<organism evidence="2 3">
    <name type="scientific">candidate division MSBL1 archaeon SCGC-AAA259I14</name>
    <dbReference type="NCBI Taxonomy" id="1698268"/>
    <lineage>
        <taxon>Archaea</taxon>
        <taxon>Methanobacteriati</taxon>
        <taxon>Methanobacteriota</taxon>
        <taxon>candidate division MSBL1</taxon>
    </lineage>
</organism>
<dbReference type="InterPro" id="IPR031857">
    <property type="entry name" value="Integrase_SSV1_C"/>
</dbReference>
<evidence type="ECO:0000313" key="2">
    <source>
        <dbReference type="EMBL" id="KXA97323.1"/>
    </source>
</evidence>
<comment type="caution">
    <text evidence="2">The sequence shown here is derived from an EMBL/GenBank/DDBJ whole genome shotgun (WGS) entry which is preliminary data.</text>
</comment>